<dbReference type="PROSITE" id="PS50195">
    <property type="entry name" value="PX"/>
    <property type="match status" value="1"/>
</dbReference>
<dbReference type="SUPFAM" id="SSF54001">
    <property type="entry name" value="Cysteine proteinases"/>
    <property type="match status" value="1"/>
</dbReference>
<dbReference type="AlphaFoldDB" id="A0A1W0A5M0"/>
<name>A0A1W0A5M0_9STRA</name>
<dbReference type="SMART" id="SM00312">
    <property type="entry name" value="PX"/>
    <property type="match status" value="1"/>
</dbReference>
<gene>
    <name evidence="2" type="ORF">THRCLA_02309</name>
</gene>
<dbReference type="InterPro" id="IPR038765">
    <property type="entry name" value="Papain-like_cys_pep_sf"/>
</dbReference>
<dbReference type="InterPro" id="IPR024453">
    <property type="entry name" value="Peptidase_C92"/>
</dbReference>
<proteinExistence type="predicted"/>
<dbReference type="PANTHER" id="PTHR47112:SF1">
    <property type="entry name" value="PX DOMAIN-CONTAINING PROTEIN"/>
    <property type="match status" value="1"/>
</dbReference>
<dbReference type="SUPFAM" id="SSF50729">
    <property type="entry name" value="PH domain-like"/>
    <property type="match status" value="1"/>
</dbReference>
<dbReference type="Pfam" id="PF05708">
    <property type="entry name" value="Peptidase_C92"/>
    <property type="match status" value="1"/>
</dbReference>
<dbReference type="STRING" id="74557.A0A1W0A5M0"/>
<dbReference type="PANTHER" id="PTHR47112">
    <property type="entry name" value="PX DOMAIN-CONTAINING PROTEIN"/>
    <property type="match status" value="1"/>
</dbReference>
<dbReference type="GO" id="GO:0035091">
    <property type="term" value="F:phosphatidylinositol binding"/>
    <property type="evidence" value="ECO:0007669"/>
    <property type="project" value="InterPro"/>
</dbReference>
<feature type="domain" description="PX" evidence="1">
    <location>
        <begin position="284"/>
        <end position="398"/>
    </location>
</feature>
<dbReference type="SUPFAM" id="SSF64268">
    <property type="entry name" value="PX domain"/>
    <property type="match status" value="1"/>
</dbReference>
<dbReference type="Proteomes" id="UP000243217">
    <property type="component" value="Unassembled WGS sequence"/>
</dbReference>
<dbReference type="Gene3D" id="3.90.1720.10">
    <property type="entry name" value="endopeptidase domain like (from Nostoc punctiforme)"/>
    <property type="match status" value="1"/>
</dbReference>
<dbReference type="CDD" id="cd06093">
    <property type="entry name" value="PX_domain"/>
    <property type="match status" value="1"/>
</dbReference>
<dbReference type="Gene3D" id="3.30.1520.10">
    <property type="entry name" value="Phox-like domain"/>
    <property type="match status" value="1"/>
</dbReference>
<sequence length="612" mass="69236">MTNEVLHRGEIVYKKGNDGWKRCWVKMYADKMVDHGQEMLIATNQVVKVERNVKNDMIQGPWQFCIVLKDQTKVVVGVATEEKREEWIRCLVDAKRAYLAENGKLLFQRAHSQNLSPFVRFAESDSEDSQDENTLEEESQHHALLTKATVNLPKAFTREKPRVLTIIHLYLDTKNHERIVAPIALDHDVLEKTIVGELKEEGLGKLAHKIHSMLSPEEIAADLVLIDINDPASFSLVLPDAMRDVWLRNEEKSLQYYLNMKLEKVSDTVKVAMVPIQNMPPPPLRVQIIGNNNKVSDLSQKLYTVYIIQVEYNDMKWTVSHRYKDFAKLDDDLKLSAEHYSAYIPPLPKKTAITPKKGTFVAKRQLHLQAYLEEVVALPGLDQSIHLMTFLGGNIKITSKTHDILVLSTARNAEVDRSVLHVSAVHSCLRFGDIIMFKTRFGASKVQRKITGSRYDHAAIVVPGSTPPLLSILEATGEGIQVYPLKLRLQAYSREVSNAIVARRIEAPRNSTSLAKMQEFVLGVEGNAYSIFGILNRSKVEKEEKTSNYFCSELVAAALMHLGWLNKDVPPSYYWPGNFEDGGELEAHLARGITICREIALDCKFLEVGKAE</sequence>
<protein>
    <submittedName>
        <fullName evidence="2">Ribonuclease H2 subunit A</fullName>
    </submittedName>
</protein>
<reference evidence="2 3" key="1">
    <citation type="journal article" date="2014" name="Genome Biol. Evol.">
        <title>The secreted proteins of Achlya hypogyna and Thraustotheca clavata identify the ancestral oomycete secretome and reveal gene acquisitions by horizontal gene transfer.</title>
        <authorList>
            <person name="Misner I."/>
            <person name="Blouin N."/>
            <person name="Leonard G."/>
            <person name="Richards T.A."/>
            <person name="Lane C.E."/>
        </authorList>
    </citation>
    <scope>NUCLEOTIDE SEQUENCE [LARGE SCALE GENOMIC DNA]</scope>
    <source>
        <strain evidence="2 3">ATCC 34112</strain>
    </source>
</reference>
<keyword evidence="3" id="KW-1185">Reference proteome</keyword>
<evidence type="ECO:0000259" key="1">
    <source>
        <dbReference type="PROSITE" id="PS50195"/>
    </source>
</evidence>
<accession>A0A1W0A5M0</accession>
<dbReference type="Pfam" id="PF00787">
    <property type="entry name" value="PX"/>
    <property type="match status" value="1"/>
</dbReference>
<dbReference type="OrthoDB" id="7462577at2759"/>
<evidence type="ECO:0000313" key="3">
    <source>
        <dbReference type="Proteomes" id="UP000243217"/>
    </source>
</evidence>
<organism evidence="2 3">
    <name type="scientific">Thraustotheca clavata</name>
    <dbReference type="NCBI Taxonomy" id="74557"/>
    <lineage>
        <taxon>Eukaryota</taxon>
        <taxon>Sar</taxon>
        <taxon>Stramenopiles</taxon>
        <taxon>Oomycota</taxon>
        <taxon>Saprolegniomycetes</taxon>
        <taxon>Saprolegniales</taxon>
        <taxon>Achlyaceae</taxon>
        <taxon>Thraustotheca</taxon>
    </lineage>
</organism>
<evidence type="ECO:0000313" key="2">
    <source>
        <dbReference type="EMBL" id="OQS05583.1"/>
    </source>
</evidence>
<dbReference type="InterPro" id="IPR036871">
    <property type="entry name" value="PX_dom_sf"/>
</dbReference>
<dbReference type="EMBL" id="JNBS01000442">
    <property type="protein sequence ID" value="OQS05583.1"/>
    <property type="molecule type" value="Genomic_DNA"/>
</dbReference>
<dbReference type="InterPro" id="IPR001683">
    <property type="entry name" value="PX_dom"/>
</dbReference>
<comment type="caution">
    <text evidence="2">The sequence shown here is derived from an EMBL/GenBank/DDBJ whole genome shotgun (WGS) entry which is preliminary data.</text>
</comment>